<accession>A0A6P3GZV0</accession>
<feature type="compositionally biased region" description="Basic and acidic residues" evidence="1">
    <location>
        <begin position="118"/>
        <end position="129"/>
    </location>
</feature>
<feature type="compositionally biased region" description="Basic and acidic residues" evidence="1">
    <location>
        <begin position="102"/>
        <end position="111"/>
    </location>
</feature>
<sequence length="188" mass="21821">MDHDKMIWSINLFYRKTVQKLLMFLHFARFFKVQPYYSMDWNSISIYGSFRDKNTRSCLTRILRSYLASFEGVQVCTVNIWLNIGGNSSCRNKSKARTSYHTYREERRTEMRASTSENRGEVARHDCPSPRRQSPTHKVVTRGARESGEKCGGPRLLPVLLGSPSRVRLPLPQDVSWISAFLGLPEWL</sequence>
<organism evidence="2 4">
    <name type="scientific">Bison bison bison</name>
    <name type="common">North American plains bison</name>
    <dbReference type="NCBI Taxonomy" id="43346"/>
    <lineage>
        <taxon>Eukaryota</taxon>
        <taxon>Metazoa</taxon>
        <taxon>Chordata</taxon>
        <taxon>Craniata</taxon>
        <taxon>Vertebrata</taxon>
        <taxon>Euteleostomi</taxon>
        <taxon>Mammalia</taxon>
        <taxon>Eutheria</taxon>
        <taxon>Laurasiatheria</taxon>
        <taxon>Artiodactyla</taxon>
        <taxon>Ruminantia</taxon>
        <taxon>Pecora</taxon>
        <taxon>Bovidae</taxon>
        <taxon>Bovinae</taxon>
        <taxon>Bison</taxon>
    </lineage>
</organism>
<dbReference type="RefSeq" id="XP_010832252.1">
    <property type="nucleotide sequence ID" value="XM_010833950.1"/>
</dbReference>
<dbReference type="AlphaFoldDB" id="A0A6P3GZV0"/>
<name>A0A6P3GZV0_BISBB</name>
<reference evidence="3 4" key="1">
    <citation type="submission" date="2025-04" db="UniProtKB">
        <authorList>
            <consortium name="RefSeq"/>
        </authorList>
    </citation>
    <scope>IDENTIFICATION</scope>
    <source>
        <tissue evidence="3 4">Blood</tissue>
    </source>
</reference>
<gene>
    <name evidence="3 4" type="primary">LOC104984283</name>
</gene>
<protein>
    <submittedName>
        <fullName evidence="3">Uncharacterized protein LOC104984283 isoform X1</fullName>
    </submittedName>
    <submittedName>
        <fullName evidence="4">Uncharacterized protein LOC104984283 isoform X2</fullName>
    </submittedName>
</protein>
<evidence type="ECO:0000313" key="3">
    <source>
        <dbReference type="RefSeq" id="XP_010832251.1"/>
    </source>
</evidence>
<feature type="region of interest" description="Disordered" evidence="1">
    <location>
        <begin position="101"/>
        <end position="150"/>
    </location>
</feature>
<evidence type="ECO:0000256" key="1">
    <source>
        <dbReference type="SAM" id="MobiDB-lite"/>
    </source>
</evidence>
<dbReference type="GeneID" id="104984283"/>
<keyword evidence="2" id="KW-1185">Reference proteome</keyword>
<proteinExistence type="predicted"/>
<dbReference type="Proteomes" id="UP000515208">
    <property type="component" value="Unplaced"/>
</dbReference>
<evidence type="ECO:0000313" key="4">
    <source>
        <dbReference type="RefSeq" id="XP_010832252.1"/>
    </source>
</evidence>
<dbReference type="KEGG" id="bbis:104984283"/>
<evidence type="ECO:0000313" key="2">
    <source>
        <dbReference type="Proteomes" id="UP000515208"/>
    </source>
</evidence>
<dbReference type="RefSeq" id="XP_010832251.1">
    <property type="nucleotide sequence ID" value="XM_010833949.1"/>
</dbReference>